<evidence type="ECO:0000313" key="3">
    <source>
        <dbReference type="Proteomes" id="UP001321749"/>
    </source>
</evidence>
<comment type="caution">
    <text evidence="2">The sequence shown here is derived from an EMBL/GenBank/DDBJ whole genome shotgun (WGS) entry which is preliminary data.</text>
</comment>
<evidence type="ECO:0000256" key="1">
    <source>
        <dbReference type="SAM" id="Phobius"/>
    </source>
</evidence>
<organism evidence="2 3">
    <name type="scientific">Cladorrhinum samala</name>
    <dbReference type="NCBI Taxonomy" id="585594"/>
    <lineage>
        <taxon>Eukaryota</taxon>
        <taxon>Fungi</taxon>
        <taxon>Dikarya</taxon>
        <taxon>Ascomycota</taxon>
        <taxon>Pezizomycotina</taxon>
        <taxon>Sordariomycetes</taxon>
        <taxon>Sordariomycetidae</taxon>
        <taxon>Sordariales</taxon>
        <taxon>Podosporaceae</taxon>
        <taxon>Cladorrhinum</taxon>
    </lineage>
</organism>
<evidence type="ECO:0000313" key="2">
    <source>
        <dbReference type="EMBL" id="KAK4457455.1"/>
    </source>
</evidence>
<reference evidence="2" key="2">
    <citation type="submission" date="2023-06" db="EMBL/GenBank/DDBJ databases">
        <authorList>
            <consortium name="Lawrence Berkeley National Laboratory"/>
            <person name="Mondo S.J."/>
            <person name="Hensen N."/>
            <person name="Bonometti L."/>
            <person name="Westerberg I."/>
            <person name="Brannstrom I.O."/>
            <person name="Guillou S."/>
            <person name="Cros-Aarteil S."/>
            <person name="Calhoun S."/>
            <person name="Haridas S."/>
            <person name="Kuo A."/>
            <person name="Pangilinan J."/>
            <person name="Riley R."/>
            <person name="Labutti K."/>
            <person name="Andreopoulos B."/>
            <person name="Lipzen A."/>
            <person name="Chen C."/>
            <person name="Yanf M."/>
            <person name="Daum C."/>
            <person name="Ng V."/>
            <person name="Clum A."/>
            <person name="Steindorff A."/>
            <person name="Ohm R."/>
            <person name="Martin F."/>
            <person name="Silar P."/>
            <person name="Natvig D."/>
            <person name="Lalanne C."/>
            <person name="Gautier V."/>
            <person name="Ament-Velasquez S.L."/>
            <person name="Kruys A."/>
            <person name="Hutchinson M.I."/>
            <person name="Powell A.J."/>
            <person name="Barry K."/>
            <person name="Miller A.N."/>
            <person name="Grigoriev I.V."/>
            <person name="Debuchy R."/>
            <person name="Gladieux P."/>
            <person name="Thoren M.H."/>
            <person name="Johannesson H."/>
        </authorList>
    </citation>
    <scope>NUCLEOTIDE SEQUENCE</scope>
    <source>
        <strain evidence="2">PSN324</strain>
    </source>
</reference>
<feature type="transmembrane region" description="Helical" evidence="1">
    <location>
        <begin position="35"/>
        <end position="54"/>
    </location>
</feature>
<keyword evidence="1" id="KW-0812">Transmembrane</keyword>
<dbReference type="EMBL" id="MU865114">
    <property type="protein sequence ID" value="KAK4457455.1"/>
    <property type="molecule type" value="Genomic_DNA"/>
</dbReference>
<protein>
    <submittedName>
        <fullName evidence="2">Uncharacterized protein</fullName>
    </submittedName>
</protein>
<dbReference type="AlphaFoldDB" id="A0AAV9HBK2"/>
<keyword evidence="3" id="KW-1185">Reference proteome</keyword>
<gene>
    <name evidence="2" type="ORF">QBC42DRAFT_279092</name>
</gene>
<name>A0AAV9HBK2_9PEZI</name>
<reference evidence="2" key="1">
    <citation type="journal article" date="2023" name="Mol. Phylogenet. Evol.">
        <title>Genome-scale phylogeny and comparative genomics of the fungal order Sordariales.</title>
        <authorList>
            <person name="Hensen N."/>
            <person name="Bonometti L."/>
            <person name="Westerberg I."/>
            <person name="Brannstrom I.O."/>
            <person name="Guillou S."/>
            <person name="Cros-Aarteil S."/>
            <person name="Calhoun S."/>
            <person name="Haridas S."/>
            <person name="Kuo A."/>
            <person name="Mondo S."/>
            <person name="Pangilinan J."/>
            <person name="Riley R."/>
            <person name="LaButti K."/>
            <person name="Andreopoulos B."/>
            <person name="Lipzen A."/>
            <person name="Chen C."/>
            <person name="Yan M."/>
            <person name="Daum C."/>
            <person name="Ng V."/>
            <person name="Clum A."/>
            <person name="Steindorff A."/>
            <person name="Ohm R.A."/>
            <person name="Martin F."/>
            <person name="Silar P."/>
            <person name="Natvig D.O."/>
            <person name="Lalanne C."/>
            <person name="Gautier V."/>
            <person name="Ament-Velasquez S.L."/>
            <person name="Kruys A."/>
            <person name="Hutchinson M.I."/>
            <person name="Powell A.J."/>
            <person name="Barry K."/>
            <person name="Miller A.N."/>
            <person name="Grigoriev I.V."/>
            <person name="Debuchy R."/>
            <person name="Gladieux P."/>
            <person name="Hiltunen Thoren M."/>
            <person name="Johannesson H."/>
        </authorList>
    </citation>
    <scope>NUCLEOTIDE SEQUENCE</scope>
    <source>
        <strain evidence="2">PSN324</strain>
    </source>
</reference>
<accession>A0AAV9HBK2</accession>
<proteinExistence type="predicted"/>
<dbReference type="Proteomes" id="UP001321749">
    <property type="component" value="Unassembled WGS sequence"/>
</dbReference>
<keyword evidence="1" id="KW-1133">Transmembrane helix</keyword>
<keyword evidence="1" id="KW-0472">Membrane</keyword>
<sequence length="100" mass="10944">MGLSGMNAAAMTVLLSVGGKPPRTETGVTEGTMKVVVMFCLTIYFCGVCGMWNAPHFSRKPHIVMITAQHQKMEMKLSRHRKQALPLSAGQYLGKAKCMD</sequence>